<feature type="region of interest" description="Disordered" evidence="1">
    <location>
        <begin position="85"/>
        <end position="114"/>
    </location>
</feature>
<keyword evidence="3" id="KW-1185">Reference proteome</keyword>
<evidence type="ECO:0000256" key="1">
    <source>
        <dbReference type="SAM" id="MobiDB-lite"/>
    </source>
</evidence>
<feature type="compositionally biased region" description="Basic and acidic residues" evidence="1">
    <location>
        <begin position="99"/>
        <end position="110"/>
    </location>
</feature>
<evidence type="ECO:0000313" key="3">
    <source>
        <dbReference type="Proteomes" id="UP001499967"/>
    </source>
</evidence>
<accession>A0ABN1N935</accession>
<proteinExistence type="predicted"/>
<dbReference type="Proteomes" id="UP001499967">
    <property type="component" value="Unassembled WGS sequence"/>
</dbReference>
<sequence>MTDETTARNRAEVVERALKMQEGSVLAREVLRMRALAGVPTADVATTQLAASELRRAAQVIRSSWRSRSKRGAAHHLDQRAAELEAAAPEGVDAATEPTYRHTRERRPGEPVDPAADLARYDAVLARTPEGCPGRGLMLAHREQLAREVARVDAGRRPRVAGRCPSCHGTSLFLGAGGHVTCSRLDCPAPCTADDLLHPESPAPVDVAARFRAAAERAGPVSQTTHVETDALLAVMSSDEDRVQDLLGEMTPQQLLRFSEQVEKLWHAIRRARWRGGAWK</sequence>
<dbReference type="EMBL" id="BAAAHP010000187">
    <property type="protein sequence ID" value="GAA0897913.1"/>
    <property type="molecule type" value="Genomic_DNA"/>
</dbReference>
<gene>
    <name evidence="2" type="ORF">GCM10009559_59400</name>
</gene>
<organism evidence="2 3">
    <name type="scientific">Pseudonocardia zijingensis</name>
    <dbReference type="NCBI Taxonomy" id="153376"/>
    <lineage>
        <taxon>Bacteria</taxon>
        <taxon>Bacillati</taxon>
        <taxon>Actinomycetota</taxon>
        <taxon>Actinomycetes</taxon>
        <taxon>Pseudonocardiales</taxon>
        <taxon>Pseudonocardiaceae</taxon>
        <taxon>Pseudonocardia</taxon>
    </lineage>
</organism>
<evidence type="ECO:0000313" key="2">
    <source>
        <dbReference type="EMBL" id="GAA0897913.1"/>
    </source>
</evidence>
<protein>
    <submittedName>
        <fullName evidence="2">Uncharacterized protein</fullName>
    </submittedName>
</protein>
<name>A0ABN1N935_9PSEU</name>
<reference evidence="2 3" key="1">
    <citation type="journal article" date="2019" name="Int. J. Syst. Evol. Microbiol.">
        <title>The Global Catalogue of Microorganisms (GCM) 10K type strain sequencing project: providing services to taxonomists for standard genome sequencing and annotation.</title>
        <authorList>
            <consortium name="The Broad Institute Genomics Platform"/>
            <consortium name="The Broad Institute Genome Sequencing Center for Infectious Disease"/>
            <person name="Wu L."/>
            <person name="Ma J."/>
        </authorList>
    </citation>
    <scope>NUCLEOTIDE SEQUENCE [LARGE SCALE GENOMIC DNA]</scope>
    <source>
        <strain evidence="2 3">JCM 11117</strain>
    </source>
</reference>
<dbReference type="RefSeq" id="WP_343944971.1">
    <property type="nucleotide sequence ID" value="NZ_BAAAHP010000187.1"/>
</dbReference>
<comment type="caution">
    <text evidence="2">The sequence shown here is derived from an EMBL/GenBank/DDBJ whole genome shotgun (WGS) entry which is preliminary data.</text>
</comment>